<dbReference type="AlphaFoldDB" id="A0AB35MX14"/>
<dbReference type="EMBL" id="JAUYVL010000004">
    <property type="protein sequence ID" value="MDP2501220.1"/>
    <property type="molecule type" value="Genomic_DNA"/>
</dbReference>
<protein>
    <submittedName>
        <fullName evidence="2">Response regulator</fullName>
    </submittedName>
</protein>
<dbReference type="RefSeq" id="WP_102562096.1">
    <property type="nucleotide sequence ID" value="NZ_CAWNUI010000092.1"/>
</dbReference>
<dbReference type="GO" id="GO:0000160">
    <property type="term" value="P:phosphorelay signal transduction system"/>
    <property type="evidence" value="ECO:0007669"/>
    <property type="project" value="InterPro"/>
</dbReference>
<dbReference type="CDD" id="cd00156">
    <property type="entry name" value="REC"/>
    <property type="match status" value="1"/>
</dbReference>
<proteinExistence type="predicted"/>
<dbReference type="SUPFAM" id="SSF52172">
    <property type="entry name" value="CheY-like"/>
    <property type="match status" value="1"/>
</dbReference>
<feature type="domain" description="Response regulatory" evidence="1">
    <location>
        <begin position="3"/>
        <end position="105"/>
    </location>
</feature>
<evidence type="ECO:0000313" key="2">
    <source>
        <dbReference type="EMBL" id="MDP2501220.1"/>
    </source>
</evidence>
<sequence>MKILIVEDGEYKIDRVRSFIIEHYKSADCKVSQSYSSAIKMLVENEFSLVILDMSLPTFDKTNGNDGGIFRTYGGLDIARQIKRRKLQCDFVFLTQHESFDDKKTIQDIHKQSIESYGDRYKGSIFYEHSGYEWKEKLDKVIKSYA</sequence>
<reference evidence="2" key="1">
    <citation type="submission" date="2023-07" db="EMBL/GenBank/DDBJ databases">
        <title>Genome content predicts the carbon catabolic preferences of heterotrophic bacteria.</title>
        <authorList>
            <person name="Gralka M."/>
        </authorList>
    </citation>
    <scope>NUCLEOTIDE SEQUENCE</scope>
    <source>
        <strain evidence="2">6E02</strain>
    </source>
</reference>
<gene>
    <name evidence="2" type="ORF">Q8W42_10915</name>
</gene>
<dbReference type="InterPro" id="IPR001789">
    <property type="entry name" value="Sig_transdc_resp-reg_receiver"/>
</dbReference>
<dbReference type="Pfam" id="PF00072">
    <property type="entry name" value="Response_reg"/>
    <property type="match status" value="1"/>
</dbReference>
<organism evidence="2 3">
    <name type="scientific">Vibrio splendidus</name>
    <dbReference type="NCBI Taxonomy" id="29497"/>
    <lineage>
        <taxon>Bacteria</taxon>
        <taxon>Pseudomonadati</taxon>
        <taxon>Pseudomonadota</taxon>
        <taxon>Gammaproteobacteria</taxon>
        <taxon>Vibrionales</taxon>
        <taxon>Vibrionaceae</taxon>
        <taxon>Vibrio</taxon>
    </lineage>
</organism>
<dbReference type="InterPro" id="IPR011006">
    <property type="entry name" value="CheY-like_superfamily"/>
</dbReference>
<name>A0AB35MX14_VIBSP</name>
<accession>A0AB35MX14</accession>
<comment type="caution">
    <text evidence="2">The sequence shown here is derived from an EMBL/GenBank/DDBJ whole genome shotgun (WGS) entry which is preliminary data.</text>
</comment>
<evidence type="ECO:0000313" key="3">
    <source>
        <dbReference type="Proteomes" id="UP001177935"/>
    </source>
</evidence>
<dbReference type="Gene3D" id="3.40.50.2300">
    <property type="match status" value="1"/>
</dbReference>
<evidence type="ECO:0000259" key="1">
    <source>
        <dbReference type="Pfam" id="PF00072"/>
    </source>
</evidence>
<dbReference type="Proteomes" id="UP001177935">
    <property type="component" value="Unassembled WGS sequence"/>
</dbReference>